<dbReference type="Gramene" id="KOM37125">
    <property type="protein sequence ID" value="KOM37125"/>
    <property type="gene ID" value="LR48_Vigan03g050600"/>
</dbReference>
<dbReference type="AlphaFoldDB" id="A0A0L9U2W2"/>
<proteinExistence type="predicted"/>
<dbReference type="EMBL" id="CM003373">
    <property type="protein sequence ID" value="KOM37125.1"/>
    <property type="molecule type" value="Genomic_DNA"/>
</dbReference>
<reference evidence="2" key="1">
    <citation type="journal article" date="2015" name="Proc. Natl. Acad. Sci. U.S.A.">
        <title>Genome sequencing of adzuki bean (Vigna angularis) provides insight into high starch and low fat accumulation and domestication.</title>
        <authorList>
            <person name="Yang K."/>
            <person name="Tian Z."/>
            <person name="Chen C."/>
            <person name="Luo L."/>
            <person name="Zhao B."/>
            <person name="Wang Z."/>
            <person name="Yu L."/>
            <person name="Li Y."/>
            <person name="Sun Y."/>
            <person name="Li W."/>
            <person name="Chen Y."/>
            <person name="Li Y."/>
            <person name="Zhang Y."/>
            <person name="Ai D."/>
            <person name="Zhao J."/>
            <person name="Shang C."/>
            <person name="Ma Y."/>
            <person name="Wu B."/>
            <person name="Wang M."/>
            <person name="Gao L."/>
            <person name="Sun D."/>
            <person name="Zhang P."/>
            <person name="Guo F."/>
            <person name="Wang W."/>
            <person name="Li Y."/>
            <person name="Wang J."/>
            <person name="Varshney R.K."/>
            <person name="Wang J."/>
            <person name="Ling H.Q."/>
            <person name="Wan P."/>
        </authorList>
    </citation>
    <scope>NUCLEOTIDE SEQUENCE</scope>
    <source>
        <strain evidence="2">cv. Jingnong 6</strain>
    </source>
</reference>
<evidence type="ECO:0000313" key="1">
    <source>
        <dbReference type="EMBL" id="KOM37125.1"/>
    </source>
</evidence>
<evidence type="ECO:0000313" key="2">
    <source>
        <dbReference type="Proteomes" id="UP000053144"/>
    </source>
</evidence>
<sequence>MVVTCQASENNVRSGGHVVAGGRATSAGHMGQQRLTHTPDGRQLSHAELSQKHIRVNVRSREWITRVWLGMDDRPVWTVRQSEVQNMRLPECNVRQGLAGVVRLQSGCQAENVRPIGVGRKS</sequence>
<dbReference type="Proteomes" id="UP000053144">
    <property type="component" value="Chromosome 3"/>
</dbReference>
<organism evidence="1 2">
    <name type="scientific">Phaseolus angularis</name>
    <name type="common">Azuki bean</name>
    <name type="synonym">Vigna angularis</name>
    <dbReference type="NCBI Taxonomy" id="3914"/>
    <lineage>
        <taxon>Eukaryota</taxon>
        <taxon>Viridiplantae</taxon>
        <taxon>Streptophyta</taxon>
        <taxon>Embryophyta</taxon>
        <taxon>Tracheophyta</taxon>
        <taxon>Spermatophyta</taxon>
        <taxon>Magnoliopsida</taxon>
        <taxon>eudicotyledons</taxon>
        <taxon>Gunneridae</taxon>
        <taxon>Pentapetalae</taxon>
        <taxon>rosids</taxon>
        <taxon>fabids</taxon>
        <taxon>Fabales</taxon>
        <taxon>Fabaceae</taxon>
        <taxon>Papilionoideae</taxon>
        <taxon>50 kb inversion clade</taxon>
        <taxon>NPAAA clade</taxon>
        <taxon>indigoferoid/millettioid clade</taxon>
        <taxon>Phaseoleae</taxon>
        <taxon>Vigna</taxon>
    </lineage>
</organism>
<name>A0A0L9U2W2_PHAAN</name>
<gene>
    <name evidence="1" type="ORF">LR48_Vigan03g050600</name>
</gene>
<accession>A0A0L9U2W2</accession>
<protein>
    <submittedName>
        <fullName evidence="1">Uncharacterized protein</fullName>
    </submittedName>
</protein>